<proteinExistence type="predicted"/>
<evidence type="ECO:0000256" key="3">
    <source>
        <dbReference type="ARBA" id="ARBA00022691"/>
    </source>
</evidence>
<comment type="caution">
    <text evidence="5">The sequence shown here is derived from an EMBL/GenBank/DDBJ whole genome shotgun (WGS) entry which is preliminary data.</text>
</comment>
<sequence length="116" mass="13527">MFELIPNAESIMLKWVLHNWDDDLCKKILERCWQALPEIGKVIVVEFALPEILEKTTDLKKILALDIIMMSIFCGRQRTINEFDGLSKAAGFVETKIFPISHGFYVMEFHKVKKNR</sequence>
<keyword evidence="1 5" id="KW-0489">Methyltransferase</keyword>
<dbReference type="GO" id="GO:0008171">
    <property type="term" value="F:O-methyltransferase activity"/>
    <property type="evidence" value="ECO:0007669"/>
    <property type="project" value="InterPro"/>
</dbReference>
<dbReference type="EMBL" id="PDCK01000043">
    <property type="protein sequence ID" value="PRQ33354.1"/>
    <property type="molecule type" value="Genomic_DNA"/>
</dbReference>
<dbReference type="InterPro" id="IPR029063">
    <property type="entry name" value="SAM-dependent_MTases_sf"/>
</dbReference>
<evidence type="ECO:0000259" key="4">
    <source>
        <dbReference type="Pfam" id="PF00891"/>
    </source>
</evidence>
<dbReference type="Gramene" id="PRQ33354">
    <property type="protein sequence ID" value="PRQ33354"/>
    <property type="gene ID" value="RchiOBHm_Chr5g0056661"/>
</dbReference>
<dbReference type="Gene3D" id="3.40.50.150">
    <property type="entry name" value="Vaccinia Virus protein VP39"/>
    <property type="match status" value="1"/>
</dbReference>
<keyword evidence="3" id="KW-0949">S-adenosyl-L-methionine</keyword>
<evidence type="ECO:0000256" key="2">
    <source>
        <dbReference type="ARBA" id="ARBA00022679"/>
    </source>
</evidence>
<dbReference type="SUPFAM" id="SSF53335">
    <property type="entry name" value="S-adenosyl-L-methionine-dependent methyltransferases"/>
    <property type="match status" value="1"/>
</dbReference>
<feature type="domain" description="O-methyltransferase C-terminal" evidence="4">
    <location>
        <begin position="1"/>
        <end position="92"/>
    </location>
</feature>
<organism evidence="5 6">
    <name type="scientific">Rosa chinensis</name>
    <name type="common">China rose</name>
    <dbReference type="NCBI Taxonomy" id="74649"/>
    <lineage>
        <taxon>Eukaryota</taxon>
        <taxon>Viridiplantae</taxon>
        <taxon>Streptophyta</taxon>
        <taxon>Embryophyta</taxon>
        <taxon>Tracheophyta</taxon>
        <taxon>Spermatophyta</taxon>
        <taxon>Magnoliopsida</taxon>
        <taxon>eudicotyledons</taxon>
        <taxon>Gunneridae</taxon>
        <taxon>Pentapetalae</taxon>
        <taxon>rosids</taxon>
        <taxon>fabids</taxon>
        <taxon>Rosales</taxon>
        <taxon>Rosaceae</taxon>
        <taxon>Rosoideae</taxon>
        <taxon>Rosoideae incertae sedis</taxon>
        <taxon>Rosa</taxon>
    </lineage>
</organism>
<dbReference type="Pfam" id="PF00891">
    <property type="entry name" value="Methyltransf_2"/>
    <property type="match status" value="1"/>
</dbReference>
<evidence type="ECO:0000256" key="1">
    <source>
        <dbReference type="ARBA" id="ARBA00022603"/>
    </source>
</evidence>
<evidence type="ECO:0000313" key="5">
    <source>
        <dbReference type="EMBL" id="PRQ33354.1"/>
    </source>
</evidence>
<dbReference type="Proteomes" id="UP000238479">
    <property type="component" value="Chromosome 5"/>
</dbReference>
<dbReference type="PANTHER" id="PTHR11746">
    <property type="entry name" value="O-METHYLTRANSFERASE"/>
    <property type="match status" value="1"/>
</dbReference>
<accession>A0A2P6QGQ1</accession>
<dbReference type="AlphaFoldDB" id="A0A2P6QGQ1"/>
<dbReference type="GO" id="GO:0032259">
    <property type="term" value="P:methylation"/>
    <property type="evidence" value="ECO:0007669"/>
    <property type="project" value="UniProtKB-KW"/>
</dbReference>
<dbReference type="InterPro" id="IPR016461">
    <property type="entry name" value="COMT-like"/>
</dbReference>
<dbReference type="GO" id="GO:0030777">
    <property type="term" value="F:(S)-scoulerine 9-O-methyltransferase activity"/>
    <property type="evidence" value="ECO:0007669"/>
    <property type="project" value="UniProtKB-EC"/>
</dbReference>
<dbReference type="PROSITE" id="PS51683">
    <property type="entry name" value="SAM_OMT_II"/>
    <property type="match status" value="1"/>
</dbReference>
<keyword evidence="2 5" id="KW-0808">Transferase</keyword>
<reference evidence="5 6" key="1">
    <citation type="journal article" date="2018" name="Nat. Genet.">
        <title>The Rosa genome provides new insights in the design of modern roses.</title>
        <authorList>
            <person name="Bendahmane M."/>
        </authorList>
    </citation>
    <scope>NUCLEOTIDE SEQUENCE [LARGE SCALE GENOMIC DNA]</scope>
    <source>
        <strain evidence="6">cv. Old Blush</strain>
    </source>
</reference>
<name>A0A2P6QGQ1_ROSCH</name>
<keyword evidence="6" id="KW-1185">Reference proteome</keyword>
<dbReference type="InterPro" id="IPR001077">
    <property type="entry name" value="COMT_C"/>
</dbReference>
<protein>
    <submittedName>
        <fullName evidence="5">Putative (S)-scoulerine 9-O-methyltransferase</fullName>
        <ecNumber evidence="5">2.1.1.117</ecNumber>
    </submittedName>
</protein>
<evidence type="ECO:0000313" key="6">
    <source>
        <dbReference type="Proteomes" id="UP000238479"/>
    </source>
</evidence>
<dbReference type="OMA" id="RMEVICK"/>
<dbReference type="EC" id="2.1.1.117" evidence="5"/>
<gene>
    <name evidence="5" type="ORF">RchiOBHm_Chr5g0056661</name>
</gene>
<dbReference type="STRING" id="74649.A0A2P6QGQ1"/>